<proteinExistence type="predicted"/>
<keyword evidence="1" id="KW-0732">Signal</keyword>
<evidence type="ECO:0000313" key="3">
    <source>
        <dbReference type="Proteomes" id="UP000757103"/>
    </source>
</evidence>
<dbReference type="Pfam" id="PF16439">
    <property type="entry name" value="DUF5036"/>
    <property type="match status" value="1"/>
</dbReference>
<comment type="caution">
    <text evidence="2">The sequence shown here is derived from an EMBL/GenBank/DDBJ whole genome shotgun (WGS) entry which is preliminary data.</text>
</comment>
<sequence length="190" mass="20740">MKTKIFMMMALVALLIGGNACTEEDKGLTPGNETSLGNGGEAVPDPEGTVLVSVRNANNGKTVVGLFETGGFYIDEGDNFVPYYYYAVDIDFCSVGAVNGLGNVREAPSKGWASTVSVQEGHGYFVRYKTNNGYYVYARLYVEKYILSAANTILGAYVKYQSPYEPENIEDLLMDIPDAQFRDISSCGIR</sequence>
<dbReference type="Proteomes" id="UP000757103">
    <property type="component" value="Unassembled WGS sequence"/>
</dbReference>
<protein>
    <submittedName>
        <fullName evidence="2">DUF5036 family protein</fullName>
    </submittedName>
</protein>
<accession>A0A921SUH8</accession>
<organism evidence="2 3">
    <name type="scientific">Barnesiella viscericola</name>
    <dbReference type="NCBI Taxonomy" id="397865"/>
    <lineage>
        <taxon>Bacteria</taxon>
        <taxon>Pseudomonadati</taxon>
        <taxon>Bacteroidota</taxon>
        <taxon>Bacteroidia</taxon>
        <taxon>Bacteroidales</taxon>
        <taxon>Barnesiellaceae</taxon>
        <taxon>Barnesiella</taxon>
    </lineage>
</organism>
<feature type="chain" id="PRO_5037778294" evidence="1">
    <location>
        <begin position="23"/>
        <end position="190"/>
    </location>
</feature>
<evidence type="ECO:0000313" key="2">
    <source>
        <dbReference type="EMBL" id="HJG88299.1"/>
    </source>
</evidence>
<gene>
    <name evidence="2" type="ORF">K8U91_02315</name>
</gene>
<reference evidence="2" key="1">
    <citation type="journal article" date="2021" name="PeerJ">
        <title>Extensive microbial diversity within the chicken gut microbiome revealed by metagenomics and culture.</title>
        <authorList>
            <person name="Gilroy R."/>
            <person name="Ravi A."/>
            <person name="Getino M."/>
            <person name="Pursley I."/>
            <person name="Horton D.L."/>
            <person name="Alikhan N.F."/>
            <person name="Baker D."/>
            <person name="Gharbi K."/>
            <person name="Hall N."/>
            <person name="Watson M."/>
            <person name="Adriaenssens E.M."/>
            <person name="Foster-Nyarko E."/>
            <person name="Jarju S."/>
            <person name="Secka A."/>
            <person name="Antonio M."/>
            <person name="Oren A."/>
            <person name="Chaudhuri R.R."/>
            <person name="La Ragione R."/>
            <person name="Hildebrand F."/>
            <person name="Pallen M.J."/>
        </authorList>
    </citation>
    <scope>NUCLEOTIDE SEQUENCE</scope>
    <source>
        <strain evidence="2">CHK121-7720</strain>
    </source>
</reference>
<dbReference type="RefSeq" id="WP_273305368.1">
    <property type="nucleotide sequence ID" value="NZ_DYUD01000010.1"/>
</dbReference>
<dbReference type="AlphaFoldDB" id="A0A921SUH8"/>
<name>A0A921SUH8_9BACT</name>
<feature type="signal peptide" evidence="1">
    <location>
        <begin position="1"/>
        <end position="22"/>
    </location>
</feature>
<dbReference type="EMBL" id="DYUD01000010">
    <property type="protein sequence ID" value="HJG88299.1"/>
    <property type="molecule type" value="Genomic_DNA"/>
</dbReference>
<reference evidence="2" key="2">
    <citation type="submission" date="2021-09" db="EMBL/GenBank/DDBJ databases">
        <authorList>
            <person name="Gilroy R."/>
        </authorList>
    </citation>
    <scope>NUCLEOTIDE SEQUENCE</scope>
    <source>
        <strain evidence="2">CHK121-7720</strain>
    </source>
</reference>
<dbReference type="InterPro" id="IPR032217">
    <property type="entry name" value="DUF5036"/>
</dbReference>
<evidence type="ECO:0000256" key="1">
    <source>
        <dbReference type="SAM" id="SignalP"/>
    </source>
</evidence>